<dbReference type="EMBL" id="JAODUP010000425">
    <property type="protein sequence ID" value="KAK2150063.1"/>
    <property type="molecule type" value="Genomic_DNA"/>
</dbReference>
<name>A0AAD9JBK7_9ANNE</name>
<proteinExistence type="predicted"/>
<evidence type="ECO:0000313" key="1">
    <source>
        <dbReference type="EMBL" id="KAK2150063.1"/>
    </source>
</evidence>
<evidence type="ECO:0000313" key="2">
    <source>
        <dbReference type="Proteomes" id="UP001208570"/>
    </source>
</evidence>
<protein>
    <submittedName>
        <fullName evidence="1">Uncharacterized protein</fullName>
    </submittedName>
</protein>
<reference evidence="1" key="1">
    <citation type="journal article" date="2023" name="Mol. Biol. Evol.">
        <title>Third-Generation Sequencing Reveals the Adaptive Role of the Epigenome in Three Deep-Sea Polychaetes.</title>
        <authorList>
            <person name="Perez M."/>
            <person name="Aroh O."/>
            <person name="Sun Y."/>
            <person name="Lan Y."/>
            <person name="Juniper S.K."/>
            <person name="Young C.R."/>
            <person name="Angers B."/>
            <person name="Qian P.Y."/>
        </authorList>
    </citation>
    <scope>NUCLEOTIDE SEQUENCE</scope>
    <source>
        <strain evidence="1">P08H-3</strain>
    </source>
</reference>
<comment type="caution">
    <text evidence="1">The sequence shown here is derived from an EMBL/GenBank/DDBJ whole genome shotgun (WGS) entry which is preliminary data.</text>
</comment>
<organism evidence="1 2">
    <name type="scientific">Paralvinella palmiformis</name>
    <dbReference type="NCBI Taxonomy" id="53620"/>
    <lineage>
        <taxon>Eukaryota</taxon>
        <taxon>Metazoa</taxon>
        <taxon>Spiralia</taxon>
        <taxon>Lophotrochozoa</taxon>
        <taxon>Annelida</taxon>
        <taxon>Polychaeta</taxon>
        <taxon>Sedentaria</taxon>
        <taxon>Canalipalpata</taxon>
        <taxon>Terebellida</taxon>
        <taxon>Terebelliformia</taxon>
        <taxon>Alvinellidae</taxon>
        <taxon>Paralvinella</taxon>
    </lineage>
</organism>
<dbReference type="AlphaFoldDB" id="A0AAD9JBK7"/>
<gene>
    <name evidence="1" type="ORF">LSH36_425g00008</name>
</gene>
<sequence>MNIIIRDSQIITKVDHVITTHEANMTSIQVEDNSTGVRQDTKRVTCATHILRTPTTQQ</sequence>
<dbReference type="Proteomes" id="UP001208570">
    <property type="component" value="Unassembled WGS sequence"/>
</dbReference>
<accession>A0AAD9JBK7</accession>
<keyword evidence="2" id="KW-1185">Reference proteome</keyword>